<organism evidence="2 3">
    <name type="scientific">Thermomonospora echinospora</name>
    <dbReference type="NCBI Taxonomy" id="1992"/>
    <lineage>
        <taxon>Bacteria</taxon>
        <taxon>Bacillati</taxon>
        <taxon>Actinomycetota</taxon>
        <taxon>Actinomycetes</taxon>
        <taxon>Streptosporangiales</taxon>
        <taxon>Thermomonosporaceae</taxon>
        <taxon>Thermomonospora</taxon>
    </lineage>
</organism>
<name>A0A1H6CBR1_9ACTN</name>
<evidence type="ECO:0000313" key="3">
    <source>
        <dbReference type="Proteomes" id="UP000236723"/>
    </source>
</evidence>
<keyword evidence="1" id="KW-1133">Transmembrane helix</keyword>
<feature type="transmembrane region" description="Helical" evidence="1">
    <location>
        <begin position="12"/>
        <end position="31"/>
    </location>
</feature>
<evidence type="ECO:0000256" key="1">
    <source>
        <dbReference type="SAM" id="Phobius"/>
    </source>
</evidence>
<keyword evidence="3" id="KW-1185">Reference proteome</keyword>
<evidence type="ECO:0000313" key="2">
    <source>
        <dbReference type="EMBL" id="SEG70411.1"/>
    </source>
</evidence>
<gene>
    <name evidence="2" type="ORF">SAMN04489712_109168</name>
</gene>
<reference evidence="3" key="1">
    <citation type="submission" date="2016-10" db="EMBL/GenBank/DDBJ databases">
        <authorList>
            <person name="Varghese N."/>
            <person name="Submissions S."/>
        </authorList>
    </citation>
    <scope>NUCLEOTIDE SEQUENCE [LARGE SCALE GENOMIC DNA]</scope>
    <source>
        <strain evidence="3">DSM 43163</strain>
    </source>
</reference>
<sequence>MPSASDGDRKAPRLHWGLAVLLIGLSGYLSLVGTGPVLWTLALVPAVLGMLLATWVAVRLNRRAAVRGGRIWLDGLLIFLAGLSPALTYLGLLLLVPLLQ</sequence>
<dbReference type="Proteomes" id="UP000236723">
    <property type="component" value="Unassembled WGS sequence"/>
</dbReference>
<feature type="transmembrane region" description="Helical" evidence="1">
    <location>
        <begin position="37"/>
        <end position="60"/>
    </location>
</feature>
<accession>A0A1H6CBR1</accession>
<proteinExistence type="predicted"/>
<dbReference type="EMBL" id="FNVO01000009">
    <property type="protein sequence ID" value="SEG70411.1"/>
    <property type="molecule type" value="Genomic_DNA"/>
</dbReference>
<keyword evidence="1" id="KW-0472">Membrane</keyword>
<keyword evidence="1" id="KW-0812">Transmembrane</keyword>
<dbReference type="AlphaFoldDB" id="A0A1H6CBR1"/>
<feature type="transmembrane region" description="Helical" evidence="1">
    <location>
        <begin position="72"/>
        <end position="99"/>
    </location>
</feature>
<protein>
    <submittedName>
        <fullName evidence="2">Uncharacterized protein</fullName>
    </submittedName>
</protein>